<sequence length="398" mass="44303">MSMLRRDFLLSGFAAGFGFPEASTAQALADQANIDDLFQADAEPRPPSFKEPKTVGRWAALDTPPKPQWPQRAVSVDFHHLSKAAPKLETESFSLTGEVLRNLAKLNSFDLSRTREHVLFGLRGCSPTKIKLNFSSSVEVVESLPDHLNLRCLLGVWRPHQNDLWVTSASTVPNVEYMFQMMNGGLACNMFPTGLHRYVVGTHRAGSKYPQRGAFRQLDPVPVLRNRNNLTFELPPTDKYDVTIDRVVADNIHAGVLESSQHPPFFSSAGCQVIPGGYRTNGENRAYGQWAVFRERAGLKPVVFAPGNVTSTIDDGRSFYYMLLTGAEARLIARGQSVLLDSRLRFGSSGPRVRRLSERLTGNSTSSYFDQTLMASFLAWQMKRLNYSDGVIDQVAEN</sequence>
<keyword evidence="2" id="KW-1185">Reference proteome</keyword>
<evidence type="ECO:0000313" key="1">
    <source>
        <dbReference type="EMBL" id="TXF97055.1"/>
    </source>
</evidence>
<comment type="caution">
    <text evidence="1">The sequence shown here is derived from an EMBL/GenBank/DDBJ whole genome shotgun (WGS) entry which is preliminary data.</text>
</comment>
<organism evidence="1 2">
    <name type="scientific">Massilia arenae</name>
    <dbReference type="NCBI Taxonomy" id="2603288"/>
    <lineage>
        <taxon>Bacteria</taxon>
        <taxon>Pseudomonadati</taxon>
        <taxon>Pseudomonadota</taxon>
        <taxon>Betaproteobacteria</taxon>
        <taxon>Burkholderiales</taxon>
        <taxon>Oxalobacteraceae</taxon>
        <taxon>Telluria group</taxon>
        <taxon>Massilia</taxon>
    </lineage>
</organism>
<reference evidence="1 2" key="1">
    <citation type="submission" date="2019-08" db="EMBL/GenBank/DDBJ databases">
        <title>Massilia golmudensis sp. nov., isolated from sand in the Qinghai-Tibetan Plateau.</title>
        <authorList>
            <person name="Zhang B."/>
        </authorList>
    </citation>
    <scope>NUCLEOTIDE SEQUENCE [LARGE SCALE GENOMIC DNA]</scope>
    <source>
        <strain evidence="1 2">GEM5</strain>
    </source>
</reference>
<gene>
    <name evidence="1" type="ORF">FVD38_22510</name>
</gene>
<name>A0A5C7G326_9BURK</name>
<evidence type="ECO:0000313" key="2">
    <source>
        <dbReference type="Proteomes" id="UP000321413"/>
    </source>
</evidence>
<dbReference type="AlphaFoldDB" id="A0A5C7G326"/>
<dbReference type="EMBL" id="VPFD01000030">
    <property type="protein sequence ID" value="TXF97055.1"/>
    <property type="molecule type" value="Genomic_DNA"/>
</dbReference>
<proteinExistence type="predicted"/>
<dbReference type="Proteomes" id="UP000321413">
    <property type="component" value="Unassembled WGS sequence"/>
</dbReference>
<protein>
    <submittedName>
        <fullName evidence="1">Uncharacterized protein</fullName>
    </submittedName>
</protein>
<accession>A0A5C7G326</accession>
<dbReference type="RefSeq" id="WP_147936848.1">
    <property type="nucleotide sequence ID" value="NZ_VPFD01000030.1"/>
</dbReference>